<proteinExistence type="predicted"/>
<evidence type="ECO:0000256" key="1">
    <source>
        <dbReference type="SAM" id="SignalP"/>
    </source>
</evidence>
<feature type="signal peptide" evidence="1">
    <location>
        <begin position="1"/>
        <end position="23"/>
    </location>
</feature>
<dbReference type="EMBL" id="CAMAPC010000003">
    <property type="protein sequence ID" value="CAH9053683.1"/>
    <property type="molecule type" value="Genomic_DNA"/>
</dbReference>
<protein>
    <submittedName>
        <fullName evidence="2">Uncharacterized protein</fullName>
    </submittedName>
</protein>
<sequence>MSIKIKVCCLSLVSAMLSIPALASPGDWIKTSGDFATLSRDAKEVTFYVNYPQLRDGNCGAGIALNWRNSHERYYKELLEYISVTSLYPSSSGAYEMQPNSISRDGIMYSFDYQNQYYATYVTIKTKDNITFGEVFDNMSVFSEVHALTSAVTCKQLDDANTKL</sequence>
<reference evidence="2" key="1">
    <citation type="submission" date="2022-07" db="EMBL/GenBank/DDBJ databases">
        <authorList>
            <person name="Criscuolo A."/>
        </authorList>
    </citation>
    <scope>NUCLEOTIDE SEQUENCE</scope>
    <source>
        <strain evidence="2">CIP111854</strain>
    </source>
</reference>
<comment type="caution">
    <text evidence="2">The sequence shown here is derived from an EMBL/GenBank/DDBJ whole genome shotgun (WGS) entry which is preliminary data.</text>
</comment>
<name>A0A9W4QUH0_9GAMM</name>
<keyword evidence="3" id="KW-1185">Reference proteome</keyword>
<dbReference type="RefSeq" id="WP_261626022.1">
    <property type="nucleotide sequence ID" value="NZ_CAMAPC010000003.1"/>
</dbReference>
<accession>A0A9W4QUH0</accession>
<dbReference type="Proteomes" id="UP001152467">
    <property type="component" value="Unassembled WGS sequence"/>
</dbReference>
<dbReference type="AlphaFoldDB" id="A0A9W4QUH0"/>
<keyword evidence="1" id="KW-0732">Signal</keyword>
<gene>
    <name evidence="2" type="ORF">PSECIP111854_01218</name>
</gene>
<evidence type="ECO:0000313" key="3">
    <source>
        <dbReference type="Proteomes" id="UP001152467"/>
    </source>
</evidence>
<feature type="chain" id="PRO_5040835953" evidence="1">
    <location>
        <begin position="24"/>
        <end position="164"/>
    </location>
</feature>
<evidence type="ECO:0000313" key="2">
    <source>
        <dbReference type="EMBL" id="CAH9053683.1"/>
    </source>
</evidence>
<organism evidence="2 3">
    <name type="scientific">Pseudoalteromonas holothuriae</name>
    <dbReference type="NCBI Taxonomy" id="2963714"/>
    <lineage>
        <taxon>Bacteria</taxon>
        <taxon>Pseudomonadati</taxon>
        <taxon>Pseudomonadota</taxon>
        <taxon>Gammaproteobacteria</taxon>
        <taxon>Alteromonadales</taxon>
        <taxon>Pseudoalteromonadaceae</taxon>
        <taxon>Pseudoalteromonas</taxon>
    </lineage>
</organism>